<dbReference type="Pfam" id="PF00144">
    <property type="entry name" value="Beta-lactamase"/>
    <property type="match status" value="1"/>
</dbReference>
<accession>A0A382V4F8</accession>
<organism evidence="2">
    <name type="scientific">marine metagenome</name>
    <dbReference type="NCBI Taxonomy" id="408172"/>
    <lineage>
        <taxon>unclassified sequences</taxon>
        <taxon>metagenomes</taxon>
        <taxon>ecological metagenomes</taxon>
    </lineage>
</organism>
<dbReference type="SUPFAM" id="SSF56601">
    <property type="entry name" value="beta-lactamase/transpeptidase-like"/>
    <property type="match status" value="1"/>
</dbReference>
<feature type="domain" description="Beta-lactamase-related" evidence="1">
    <location>
        <begin position="44"/>
        <end position="167"/>
    </location>
</feature>
<dbReference type="AlphaFoldDB" id="A0A382V4F8"/>
<name>A0A382V4F8_9ZZZZ</name>
<reference evidence="2" key="1">
    <citation type="submission" date="2018-05" db="EMBL/GenBank/DDBJ databases">
        <authorList>
            <person name="Lanie J.A."/>
            <person name="Ng W.-L."/>
            <person name="Kazmierczak K.M."/>
            <person name="Andrzejewski T.M."/>
            <person name="Davidsen T.M."/>
            <person name="Wayne K.J."/>
            <person name="Tettelin H."/>
            <person name="Glass J.I."/>
            <person name="Rusch D."/>
            <person name="Podicherti R."/>
            <person name="Tsui H.-C.T."/>
            <person name="Winkler M.E."/>
        </authorList>
    </citation>
    <scope>NUCLEOTIDE SEQUENCE</scope>
</reference>
<dbReference type="Gene3D" id="3.40.710.10">
    <property type="entry name" value="DD-peptidase/beta-lactamase superfamily"/>
    <property type="match status" value="1"/>
</dbReference>
<dbReference type="InterPro" id="IPR012338">
    <property type="entry name" value="Beta-lactam/transpept-like"/>
</dbReference>
<dbReference type="InterPro" id="IPR050789">
    <property type="entry name" value="Diverse_Enzym_Activities"/>
</dbReference>
<sequence>MTHTTFPCEAWDTATPEEAGFASDRLAAVKTWLDQRVEDRRYRFALVRGGKLVADWCNNAEPGDRLEIASTWKSMLSNVLGIAVAEGKLPSVDAEVYDYWPDFMDVPEGTGPKEGRYAFPKDRLITFRHLTSNTSGYMKPGEQPGTVYHYQSWGKNVLSHAIAYLYGYYDAADPQGAVGCMKLFREKLADPI</sequence>
<evidence type="ECO:0000259" key="1">
    <source>
        <dbReference type="Pfam" id="PF00144"/>
    </source>
</evidence>
<dbReference type="InterPro" id="IPR001466">
    <property type="entry name" value="Beta-lactam-related"/>
</dbReference>
<feature type="non-terminal residue" evidence="2">
    <location>
        <position position="192"/>
    </location>
</feature>
<dbReference type="EMBL" id="UINC01149079">
    <property type="protein sequence ID" value="SVD41327.1"/>
    <property type="molecule type" value="Genomic_DNA"/>
</dbReference>
<proteinExistence type="predicted"/>
<protein>
    <recommendedName>
        <fullName evidence="1">Beta-lactamase-related domain-containing protein</fullName>
    </recommendedName>
</protein>
<gene>
    <name evidence="2" type="ORF">METZ01_LOCUS394181</name>
</gene>
<dbReference type="PANTHER" id="PTHR43283">
    <property type="entry name" value="BETA-LACTAMASE-RELATED"/>
    <property type="match status" value="1"/>
</dbReference>
<evidence type="ECO:0000313" key="2">
    <source>
        <dbReference type="EMBL" id="SVD41327.1"/>
    </source>
</evidence>